<dbReference type="PROSITE" id="PS51257">
    <property type="entry name" value="PROKAR_LIPOPROTEIN"/>
    <property type="match status" value="1"/>
</dbReference>
<proteinExistence type="predicted"/>
<organism evidence="1 2">
    <name type="scientific">Constantimarinum furrinae</name>
    <dbReference type="NCBI Taxonomy" id="2562285"/>
    <lineage>
        <taxon>Bacteria</taxon>
        <taxon>Pseudomonadati</taxon>
        <taxon>Bacteroidota</taxon>
        <taxon>Flavobacteriia</taxon>
        <taxon>Flavobacteriales</taxon>
        <taxon>Flavobacteriaceae</taxon>
        <taxon>Altibacter/Constantimarinum group</taxon>
        <taxon>Constantimarinum</taxon>
    </lineage>
</organism>
<accession>A0A7G8PRM3</accession>
<dbReference type="AlphaFoldDB" id="A0A7G8PRM3"/>
<gene>
    <name evidence="1" type="ORF">ALE3EI_0403</name>
</gene>
<dbReference type="EMBL" id="CP052909">
    <property type="protein sequence ID" value="QNJ96989.1"/>
    <property type="molecule type" value="Genomic_DNA"/>
</dbReference>
<name>A0A7G8PRM3_9FLAO</name>
<keyword evidence="2" id="KW-1185">Reference proteome</keyword>
<sequence>MKKIIILLIAGIIVSCSNYGEKITQDGTEVYYEDPALKEMAEATAGYLKEMGFTDGTPKSVQITKDSMYNFRMVVQEGVEKDENMEVSFMALGFLLSKEIFDGEAINFQLCDNTFATIKSIPIEGAKTTVKN</sequence>
<evidence type="ECO:0000313" key="1">
    <source>
        <dbReference type="EMBL" id="QNJ96989.1"/>
    </source>
</evidence>
<reference evidence="1 2" key="1">
    <citation type="submission" date="2020-04" db="EMBL/GenBank/DDBJ databases">
        <title>Genome sequence of Altibacter aquimarinus strain ALE3EI.</title>
        <authorList>
            <person name="Oh H.-M."/>
            <person name="Jang D."/>
        </authorList>
    </citation>
    <scope>NUCLEOTIDE SEQUENCE [LARGE SCALE GENOMIC DNA]</scope>
    <source>
        <strain evidence="1 2">ALE3EI</strain>
    </source>
</reference>
<dbReference type="KEGG" id="alti:ALE3EI_0403"/>
<dbReference type="Proteomes" id="UP000515514">
    <property type="component" value="Chromosome"/>
</dbReference>
<evidence type="ECO:0000313" key="2">
    <source>
        <dbReference type="Proteomes" id="UP000515514"/>
    </source>
</evidence>
<protein>
    <recommendedName>
        <fullName evidence="3">Lipoprotein</fullName>
    </recommendedName>
</protein>
<dbReference type="RefSeq" id="WP_186990335.1">
    <property type="nucleotide sequence ID" value="NZ_CP052909.1"/>
</dbReference>
<evidence type="ECO:0008006" key="3">
    <source>
        <dbReference type="Google" id="ProtNLM"/>
    </source>
</evidence>